<evidence type="ECO:0000256" key="3">
    <source>
        <dbReference type="ARBA" id="ARBA00022692"/>
    </source>
</evidence>
<dbReference type="EMBL" id="FUFT01000001">
    <property type="protein sequence ID" value="SJL82169.1"/>
    <property type="molecule type" value="Genomic_DNA"/>
</dbReference>
<reference evidence="7 8" key="1">
    <citation type="submission" date="2017-02" db="EMBL/GenBank/DDBJ databases">
        <authorList>
            <person name="Peterson S.W."/>
        </authorList>
    </citation>
    <scope>NUCLEOTIDE SEQUENCE [LARGE SCALE GENOMIC DNA]</scope>
    <source>
        <strain evidence="7 8">CECT 9027</strain>
    </source>
</reference>
<evidence type="ECO:0000256" key="4">
    <source>
        <dbReference type="ARBA" id="ARBA00022989"/>
    </source>
</evidence>
<sequence length="208" mass="22628">MDILSFALFGLLIVISPGADTILLFRNSARYGRRIGIITALGIGAGVGVHVTYSVIGISHLISQSVWLFSVIKYIGAGYLIYLGITSLFSSKRSLTTEKFVEDNNIHSNISVFRHFLQGFLCNTLNPKTMLFFLSIFTQIAAATTNNSLLMISYGGYLAILHALWFCLLACLVTSSAATLYLEKFGHRINQTCGVGLILFGTLLSATA</sequence>
<dbReference type="RefSeq" id="WP_077311235.1">
    <property type="nucleotide sequence ID" value="NZ_AP024887.1"/>
</dbReference>
<feature type="transmembrane region" description="Helical" evidence="6">
    <location>
        <begin position="37"/>
        <end position="61"/>
    </location>
</feature>
<dbReference type="STRING" id="1918946.VPAL9027_00080"/>
<accession>A0A1R4AZS9</accession>
<dbReference type="GO" id="GO:0005886">
    <property type="term" value="C:plasma membrane"/>
    <property type="evidence" value="ECO:0007669"/>
    <property type="project" value="UniProtKB-SubCell"/>
</dbReference>
<feature type="transmembrane region" description="Helical" evidence="6">
    <location>
        <begin position="160"/>
        <end position="182"/>
    </location>
</feature>
<evidence type="ECO:0000313" key="7">
    <source>
        <dbReference type="EMBL" id="SJL82169.1"/>
    </source>
</evidence>
<comment type="subcellular location">
    <subcellularLocation>
        <location evidence="1">Cell membrane</location>
        <topology evidence="1">Multi-pass membrane protein</topology>
    </subcellularLocation>
</comment>
<dbReference type="AlphaFoldDB" id="A0A1R4AZS9"/>
<keyword evidence="5 6" id="KW-0472">Membrane</keyword>
<keyword evidence="2" id="KW-1003">Cell membrane</keyword>
<evidence type="ECO:0000313" key="8">
    <source>
        <dbReference type="Proteomes" id="UP000189475"/>
    </source>
</evidence>
<evidence type="ECO:0000256" key="2">
    <source>
        <dbReference type="ARBA" id="ARBA00022475"/>
    </source>
</evidence>
<feature type="transmembrane region" description="Helical" evidence="6">
    <location>
        <begin position="131"/>
        <end position="154"/>
    </location>
</feature>
<dbReference type="InterPro" id="IPR001123">
    <property type="entry name" value="LeuE-type"/>
</dbReference>
<dbReference type="Pfam" id="PF01810">
    <property type="entry name" value="LysE"/>
    <property type="match status" value="1"/>
</dbReference>
<dbReference type="GO" id="GO:0015171">
    <property type="term" value="F:amino acid transmembrane transporter activity"/>
    <property type="evidence" value="ECO:0007669"/>
    <property type="project" value="TreeGrafter"/>
</dbReference>
<organism evidence="7 8">
    <name type="scientific">Vibrio palustris</name>
    <dbReference type="NCBI Taxonomy" id="1918946"/>
    <lineage>
        <taxon>Bacteria</taxon>
        <taxon>Pseudomonadati</taxon>
        <taxon>Pseudomonadota</taxon>
        <taxon>Gammaproteobacteria</taxon>
        <taxon>Vibrionales</taxon>
        <taxon>Vibrionaceae</taxon>
        <taxon>Vibrio</taxon>
    </lineage>
</organism>
<evidence type="ECO:0000256" key="1">
    <source>
        <dbReference type="ARBA" id="ARBA00004651"/>
    </source>
</evidence>
<evidence type="ECO:0000256" key="6">
    <source>
        <dbReference type="SAM" id="Phobius"/>
    </source>
</evidence>
<dbReference type="PANTHER" id="PTHR30086">
    <property type="entry name" value="ARGININE EXPORTER PROTEIN ARGO"/>
    <property type="match status" value="1"/>
</dbReference>
<dbReference type="PANTHER" id="PTHR30086:SF21">
    <property type="entry name" value="TRANSPORT PROTEIN"/>
    <property type="match status" value="1"/>
</dbReference>
<feature type="transmembrane region" description="Helical" evidence="6">
    <location>
        <begin position="67"/>
        <end position="89"/>
    </location>
</feature>
<protein>
    <submittedName>
        <fullName evidence="7">Leucine efflux protein</fullName>
    </submittedName>
</protein>
<feature type="transmembrane region" description="Helical" evidence="6">
    <location>
        <begin position="6"/>
        <end position="25"/>
    </location>
</feature>
<dbReference type="Proteomes" id="UP000189475">
    <property type="component" value="Unassembled WGS sequence"/>
</dbReference>
<keyword evidence="3 6" id="KW-0812">Transmembrane</keyword>
<dbReference type="PIRSF" id="PIRSF006324">
    <property type="entry name" value="LeuE"/>
    <property type="match status" value="1"/>
</dbReference>
<keyword evidence="8" id="KW-1185">Reference proteome</keyword>
<dbReference type="OrthoDB" id="9804822at2"/>
<keyword evidence="4 6" id="KW-1133">Transmembrane helix</keyword>
<proteinExistence type="predicted"/>
<name>A0A1R4AZS9_9VIBR</name>
<gene>
    <name evidence="7" type="primary">leuE</name>
    <name evidence="7" type="ORF">VPAL9027_00080</name>
</gene>
<evidence type="ECO:0000256" key="5">
    <source>
        <dbReference type="ARBA" id="ARBA00023136"/>
    </source>
</evidence>